<name>A0AA88V9U0_9ASTE</name>
<feature type="region of interest" description="Disordered" evidence="1">
    <location>
        <begin position="342"/>
        <end position="365"/>
    </location>
</feature>
<dbReference type="AlphaFoldDB" id="A0AA88V9U0"/>
<proteinExistence type="predicted"/>
<sequence>MNGVSLVSFWFCNKDDHSVYRINVVGDNILKVLLNTGTSNLLFTESKFWMWSADLLVICISMGKGRTGSSGGDNWDVYLQLSVTILAAFSRIPEIASSPDMVSKIPLIVEIMSEESGLLLLEECYEFLLLVSTANDDGVRTLYKSGGMNVLATHMSTFPDGSHAVKLGMRLFQLVLSKLPLEVINREYPAELSMVVAIIAKQFAVLHDTLKFEALHLLTAVLHSKDSLSCVPDWACPIGKESRHYHSITASKQIELMTLDLAPVHDALRLMENDIWSTYIRIGVVAILQNRVAPAERLQALMLAESVISIVGEGWLIGQMNLPDAQDFIPADRGAGEMAGRAWGGGVVTNRTNPTTEELTLPPPPPHGSPIALIDAATSTLQPWSAGKPPQALFVGALF</sequence>
<dbReference type="Proteomes" id="UP001188597">
    <property type="component" value="Unassembled WGS sequence"/>
</dbReference>
<dbReference type="Pfam" id="PF05536">
    <property type="entry name" value="Neurochondrin"/>
    <property type="match status" value="2"/>
</dbReference>
<keyword evidence="3" id="KW-1185">Reference proteome</keyword>
<feature type="compositionally biased region" description="Low complexity" evidence="1">
    <location>
        <begin position="349"/>
        <end position="360"/>
    </location>
</feature>
<reference evidence="2" key="1">
    <citation type="submission" date="2022-12" db="EMBL/GenBank/DDBJ databases">
        <title>Draft genome assemblies for two species of Escallonia (Escalloniales).</title>
        <authorList>
            <person name="Chanderbali A."/>
            <person name="Dervinis C."/>
            <person name="Anghel I."/>
            <person name="Soltis D."/>
            <person name="Soltis P."/>
            <person name="Zapata F."/>
        </authorList>
    </citation>
    <scope>NUCLEOTIDE SEQUENCE</scope>
    <source>
        <strain evidence="2">UCBG64.0493</strain>
        <tissue evidence="2">Leaf</tissue>
    </source>
</reference>
<dbReference type="InterPro" id="IPR008709">
    <property type="entry name" value="Neurochondrin"/>
</dbReference>
<comment type="caution">
    <text evidence="2">The sequence shown here is derived from an EMBL/GenBank/DDBJ whole genome shotgun (WGS) entry which is preliminary data.</text>
</comment>
<protein>
    <submittedName>
        <fullName evidence="2">Uncharacterized protein</fullName>
    </submittedName>
</protein>
<evidence type="ECO:0000313" key="3">
    <source>
        <dbReference type="Proteomes" id="UP001188597"/>
    </source>
</evidence>
<dbReference type="PANTHER" id="PTHR13109:SF7">
    <property type="entry name" value="NEUROCHONDRIN"/>
    <property type="match status" value="1"/>
</dbReference>
<accession>A0AA88V9U0</accession>
<evidence type="ECO:0000256" key="1">
    <source>
        <dbReference type="SAM" id="MobiDB-lite"/>
    </source>
</evidence>
<gene>
    <name evidence="2" type="ORF">RJ639_019792</name>
</gene>
<organism evidence="2 3">
    <name type="scientific">Escallonia herrerae</name>
    <dbReference type="NCBI Taxonomy" id="1293975"/>
    <lineage>
        <taxon>Eukaryota</taxon>
        <taxon>Viridiplantae</taxon>
        <taxon>Streptophyta</taxon>
        <taxon>Embryophyta</taxon>
        <taxon>Tracheophyta</taxon>
        <taxon>Spermatophyta</taxon>
        <taxon>Magnoliopsida</taxon>
        <taxon>eudicotyledons</taxon>
        <taxon>Gunneridae</taxon>
        <taxon>Pentapetalae</taxon>
        <taxon>asterids</taxon>
        <taxon>campanulids</taxon>
        <taxon>Escalloniales</taxon>
        <taxon>Escalloniaceae</taxon>
        <taxon>Escallonia</taxon>
    </lineage>
</organism>
<dbReference type="PANTHER" id="PTHR13109">
    <property type="entry name" value="NEUROCHONDRIN"/>
    <property type="match status" value="1"/>
</dbReference>
<evidence type="ECO:0000313" key="2">
    <source>
        <dbReference type="EMBL" id="KAK3003110.1"/>
    </source>
</evidence>
<dbReference type="EMBL" id="JAVXUP010002469">
    <property type="protein sequence ID" value="KAK3003110.1"/>
    <property type="molecule type" value="Genomic_DNA"/>
</dbReference>